<dbReference type="Proteomes" id="UP000631114">
    <property type="component" value="Unassembled WGS sequence"/>
</dbReference>
<dbReference type="EMBL" id="JADFTS010000002">
    <property type="protein sequence ID" value="KAF9622893.1"/>
    <property type="molecule type" value="Genomic_DNA"/>
</dbReference>
<evidence type="ECO:0000313" key="2">
    <source>
        <dbReference type="Proteomes" id="UP000631114"/>
    </source>
</evidence>
<dbReference type="OrthoDB" id="1918529at2759"/>
<dbReference type="GO" id="GO:0000793">
    <property type="term" value="C:condensed chromosome"/>
    <property type="evidence" value="ECO:0007669"/>
    <property type="project" value="TreeGrafter"/>
</dbReference>
<dbReference type="GO" id="GO:0042138">
    <property type="term" value="P:meiotic DNA double-strand break formation"/>
    <property type="evidence" value="ECO:0007669"/>
    <property type="project" value="InterPro"/>
</dbReference>
<accession>A0A835ITN9</accession>
<name>A0A835ITN9_9MAGN</name>
<gene>
    <name evidence="1" type="ORF">IFM89_035126</name>
</gene>
<reference evidence="1 2" key="1">
    <citation type="submission" date="2020-10" db="EMBL/GenBank/DDBJ databases">
        <title>The Coptis chinensis genome and diversification of protoberbering-type alkaloids.</title>
        <authorList>
            <person name="Wang B."/>
            <person name="Shu S."/>
            <person name="Song C."/>
            <person name="Liu Y."/>
        </authorList>
    </citation>
    <scope>NUCLEOTIDE SEQUENCE [LARGE SCALE GENOMIC DNA]</scope>
    <source>
        <strain evidence="1">HL-2020</strain>
        <tissue evidence="1">Leaf</tissue>
    </source>
</reference>
<keyword evidence="2" id="KW-1185">Reference proteome</keyword>
<evidence type="ECO:0008006" key="3">
    <source>
        <dbReference type="Google" id="ProtNLM"/>
    </source>
</evidence>
<evidence type="ECO:0000313" key="1">
    <source>
        <dbReference type="EMBL" id="KAF9622893.1"/>
    </source>
</evidence>
<dbReference type="GO" id="GO:0030674">
    <property type="term" value="F:protein-macromolecule adaptor activity"/>
    <property type="evidence" value="ECO:0007669"/>
    <property type="project" value="TreeGrafter"/>
</dbReference>
<dbReference type="PANTHER" id="PTHR36722">
    <property type="entry name" value="TYPE 2 DNA TOPOISOMERASE 6 SUBUNIT B-LIKE"/>
    <property type="match status" value="1"/>
</dbReference>
<dbReference type="PANTHER" id="PTHR36722:SF1">
    <property type="entry name" value="TYPE 2 DNA TOPOISOMERASE 6 SUBUNIT B-LIKE"/>
    <property type="match status" value="1"/>
</dbReference>
<protein>
    <recommendedName>
        <fullName evidence="3">Type 2 DNA topoisomerase 6 subunit B-like</fullName>
    </recommendedName>
</protein>
<proteinExistence type="predicted"/>
<dbReference type="InterPro" id="IPR034566">
    <property type="entry name" value="MTOPVIB_plant"/>
</dbReference>
<organism evidence="1 2">
    <name type="scientific">Coptis chinensis</name>
    <dbReference type="NCBI Taxonomy" id="261450"/>
    <lineage>
        <taxon>Eukaryota</taxon>
        <taxon>Viridiplantae</taxon>
        <taxon>Streptophyta</taxon>
        <taxon>Embryophyta</taxon>
        <taxon>Tracheophyta</taxon>
        <taxon>Spermatophyta</taxon>
        <taxon>Magnoliopsida</taxon>
        <taxon>Ranunculales</taxon>
        <taxon>Ranunculaceae</taxon>
        <taxon>Coptidoideae</taxon>
        <taxon>Coptis</taxon>
    </lineage>
</organism>
<comment type="caution">
    <text evidence="1">The sequence shown here is derived from an EMBL/GenBank/DDBJ whole genome shotgun (WGS) entry which is preliminary data.</text>
</comment>
<dbReference type="AlphaFoldDB" id="A0A835ITN9"/>
<sequence>MENSFTQKLCRILIGSAFQRCRISENLCRLTVSLKCCTHASNRPMIRISISDTGIASSLDEFQDMETVSTDKWGEFGYILGTEVSLSTYEGVDGLCDGIVHFLQKDTTPIPAPDSHGCPFYIVSDPWALAMPLRTYVFMLMLKIPKVAAELMVDCISNVESKSENLLLFDEGNCLPSPLSNIERLVSGLEDHVLKHGNSLDKQCESCFSSRVVISLFSINREQLKVGSGTACNSEAARNSGQIIEAVVIITELSEPPSSSCLMGCGTKTEDFLPSTIPQSVFNALPSIDWKSYGLSLRLNSVAVDGQSVLEWENLPPHSHIDISFGWYFRSLLYFIYSLTFHKIVTQQMRQKTHFDKNLVKKAVKQAMDDLKEKYAGTLLSAHAVKIQNYAPDLARTIAGLIFSSDDSEFQGECITLLGLQPQETGKEKVEDCITKKINAVIGMNDRKSQKDREPAPFLFEEDCIHEADSTDEEDEEEFDITYL</sequence>
<dbReference type="GO" id="GO:0007131">
    <property type="term" value="P:reciprocal meiotic recombination"/>
    <property type="evidence" value="ECO:0007669"/>
    <property type="project" value="TreeGrafter"/>
</dbReference>